<proteinExistence type="predicted"/>
<dbReference type="EMBL" id="AHBZ03000021">
    <property type="protein sequence ID" value="KAF7769708.1"/>
    <property type="molecule type" value="Genomic_DNA"/>
</dbReference>
<reference evidence="1" key="1">
    <citation type="journal article" date="2012" name="J. Bacteriol.">
        <title>Genome sequences of type strains of seven species of the marine bacterium Pseudoalteromonas.</title>
        <authorList>
            <person name="Xie B.B."/>
            <person name="Shu Y.L."/>
            <person name="Qin Q.L."/>
            <person name="Rong J.C."/>
            <person name="Zhang X.Y."/>
            <person name="Chen X.L."/>
            <person name="Shi M."/>
            <person name="He H.L."/>
            <person name="Zhou B.C."/>
            <person name="Zhang Y.Z."/>
        </authorList>
    </citation>
    <scope>NUCLEOTIDE SEQUENCE</scope>
    <source>
        <strain evidence="1">DSM 8771</strain>
    </source>
</reference>
<evidence type="ECO:0000313" key="2">
    <source>
        <dbReference type="Proteomes" id="UP000016487"/>
    </source>
</evidence>
<protein>
    <submittedName>
        <fullName evidence="1">Uncharacterized protein</fullName>
    </submittedName>
</protein>
<reference evidence="1" key="2">
    <citation type="submission" date="2015-03" db="EMBL/GenBank/DDBJ databases">
        <title>Genome sequence of Pseudoalteromonas citrea.</title>
        <authorList>
            <person name="Xie B.-B."/>
            <person name="Rong J.-C."/>
            <person name="Qin Q.-L."/>
            <person name="Zhang Y.-Z."/>
        </authorList>
    </citation>
    <scope>NUCLEOTIDE SEQUENCE</scope>
    <source>
        <strain evidence="1">DSM 8771</strain>
    </source>
</reference>
<evidence type="ECO:0000313" key="1">
    <source>
        <dbReference type="EMBL" id="KAF7769708.1"/>
    </source>
</evidence>
<sequence length="45" mass="5365">MIACKDYYVSQTVLGHIDWLNFKQKNLKIKVPIFHKHNKKTPIEP</sequence>
<dbReference type="Proteomes" id="UP000016487">
    <property type="component" value="Unassembled WGS sequence"/>
</dbReference>
<accession>A0AAD4AH97</accession>
<name>A0AAD4AH97_9GAMM</name>
<gene>
    <name evidence="1" type="ORF">PCIT_a2597</name>
</gene>
<organism evidence="1 2">
    <name type="scientific">Pseudoalteromonas citrea</name>
    <dbReference type="NCBI Taxonomy" id="43655"/>
    <lineage>
        <taxon>Bacteria</taxon>
        <taxon>Pseudomonadati</taxon>
        <taxon>Pseudomonadota</taxon>
        <taxon>Gammaproteobacteria</taxon>
        <taxon>Alteromonadales</taxon>
        <taxon>Pseudoalteromonadaceae</taxon>
        <taxon>Pseudoalteromonas</taxon>
    </lineage>
</organism>
<dbReference type="AlphaFoldDB" id="A0AAD4AH97"/>
<comment type="caution">
    <text evidence="1">The sequence shown here is derived from an EMBL/GenBank/DDBJ whole genome shotgun (WGS) entry which is preliminary data.</text>
</comment>